<dbReference type="InterPro" id="IPR013520">
    <property type="entry name" value="Ribonucl_H"/>
</dbReference>
<sequence>MNTEHLNADSEALAQRLATDDNYRVLRAVPRPYFDAPKGAPPDKRCVALIDLESTGLDPASDRIMELAIMLVWVDENGEVVNHAAPRVWQEDPGVMIDPRITWLTFLANHHLIGKSIPDETVLAMLDRADLLVAHNSSFEIAWLERRYPQLAGAAWGCSMKDIDWLRAGLDGRAQQWLLAQEGWHTTAHRAGDDVWSLFWLLQQRRGGWGADPERSHFKRLLEGADRTTTLVRATGSPIGKKDLLKARQYRWNAGASVWEREIEPELVDHERAWFYRSGLPEPTLSNMTARERHR</sequence>
<dbReference type="InterPro" id="IPR012337">
    <property type="entry name" value="RNaseH-like_sf"/>
</dbReference>
<evidence type="ECO:0000259" key="1">
    <source>
        <dbReference type="SMART" id="SM00479"/>
    </source>
</evidence>
<evidence type="ECO:0000313" key="3">
    <source>
        <dbReference type="Proteomes" id="UP000461409"/>
    </source>
</evidence>
<keyword evidence="3" id="KW-1185">Reference proteome</keyword>
<dbReference type="CDD" id="cd06127">
    <property type="entry name" value="DEDDh"/>
    <property type="match status" value="1"/>
</dbReference>
<dbReference type="Proteomes" id="UP000461409">
    <property type="component" value="Unassembled WGS sequence"/>
</dbReference>
<dbReference type="EMBL" id="WUBR01000001">
    <property type="protein sequence ID" value="MWV26945.1"/>
    <property type="molecule type" value="Genomic_DNA"/>
</dbReference>
<dbReference type="GO" id="GO:0006259">
    <property type="term" value="P:DNA metabolic process"/>
    <property type="evidence" value="ECO:0007669"/>
    <property type="project" value="UniProtKB-ARBA"/>
</dbReference>
<dbReference type="AlphaFoldDB" id="A0A844XBQ8"/>
<evidence type="ECO:0000313" key="2">
    <source>
        <dbReference type="EMBL" id="MWV26945.1"/>
    </source>
</evidence>
<dbReference type="SUPFAM" id="SSF53098">
    <property type="entry name" value="Ribonuclease H-like"/>
    <property type="match status" value="1"/>
</dbReference>
<dbReference type="Gene3D" id="3.30.420.10">
    <property type="entry name" value="Ribonuclease H-like superfamily/Ribonuclease H"/>
    <property type="match status" value="1"/>
</dbReference>
<reference evidence="2 3" key="2">
    <citation type="submission" date="2020-02" db="EMBL/GenBank/DDBJ databases">
        <title>Erythrobacter dongmakensis sp. nov., isolated from a tidal mudflat.</title>
        <authorList>
            <person name="Kim I.S."/>
        </authorList>
    </citation>
    <scope>NUCLEOTIDE SEQUENCE [LARGE SCALE GENOMIC DNA]</scope>
    <source>
        <strain evidence="2 3">GH3-10</strain>
    </source>
</reference>
<feature type="domain" description="Exonuclease" evidence="1">
    <location>
        <begin position="46"/>
        <end position="211"/>
    </location>
</feature>
<comment type="caution">
    <text evidence="2">The sequence shown here is derived from an EMBL/GenBank/DDBJ whole genome shotgun (WGS) entry which is preliminary data.</text>
</comment>
<dbReference type="SMART" id="SM00479">
    <property type="entry name" value="EXOIII"/>
    <property type="match status" value="1"/>
</dbReference>
<dbReference type="GO" id="GO:0004527">
    <property type="term" value="F:exonuclease activity"/>
    <property type="evidence" value="ECO:0007669"/>
    <property type="project" value="UniProtKB-ARBA"/>
</dbReference>
<proteinExistence type="predicted"/>
<dbReference type="InterPro" id="IPR036397">
    <property type="entry name" value="RNaseH_sf"/>
</dbReference>
<dbReference type="GO" id="GO:0003676">
    <property type="term" value="F:nucleic acid binding"/>
    <property type="evidence" value="ECO:0007669"/>
    <property type="project" value="InterPro"/>
</dbReference>
<gene>
    <name evidence="2" type="ORF">GRF63_03405</name>
</gene>
<organism evidence="2 3">
    <name type="scientific">Aurantiacibacter rhizosphaerae</name>
    <dbReference type="NCBI Taxonomy" id="2691582"/>
    <lineage>
        <taxon>Bacteria</taxon>
        <taxon>Pseudomonadati</taxon>
        <taxon>Pseudomonadota</taxon>
        <taxon>Alphaproteobacteria</taxon>
        <taxon>Sphingomonadales</taxon>
        <taxon>Erythrobacteraceae</taxon>
        <taxon>Aurantiacibacter</taxon>
    </lineage>
</organism>
<name>A0A844XBQ8_9SPHN</name>
<reference evidence="2 3" key="1">
    <citation type="submission" date="2019-12" db="EMBL/GenBank/DDBJ databases">
        <authorList>
            <person name="Lee S.D."/>
        </authorList>
    </citation>
    <scope>NUCLEOTIDE SEQUENCE [LARGE SCALE GENOMIC DNA]</scope>
    <source>
        <strain evidence="2 3">GH3-10</strain>
    </source>
</reference>
<accession>A0A844XBQ8</accession>
<dbReference type="RefSeq" id="WP_160484564.1">
    <property type="nucleotide sequence ID" value="NZ_WUBR01000001.1"/>
</dbReference>
<protein>
    <submittedName>
        <fullName evidence="2">DNA polymerase III subunit epsilon</fullName>
    </submittedName>
</protein>